<sequence length="26" mass="3118">RVEYPQILRYPNPIGKYTTRTLPEPD</sequence>
<protein>
    <submittedName>
        <fullName evidence="1">Uncharacterized protein</fullName>
    </submittedName>
</protein>
<gene>
    <name evidence="1" type="ORF">CCACVL1_02671</name>
</gene>
<comment type="caution">
    <text evidence="1">The sequence shown here is derived from an EMBL/GenBank/DDBJ whole genome shotgun (WGS) entry which is preliminary data.</text>
</comment>
<dbReference type="Gramene" id="OMP02876">
    <property type="protein sequence ID" value="OMP02876"/>
    <property type="gene ID" value="CCACVL1_02671"/>
</dbReference>
<dbReference type="Proteomes" id="UP000188268">
    <property type="component" value="Unassembled WGS sequence"/>
</dbReference>
<reference evidence="1 2" key="1">
    <citation type="submission" date="2013-09" db="EMBL/GenBank/DDBJ databases">
        <title>Corchorus capsularis genome sequencing.</title>
        <authorList>
            <person name="Alam M."/>
            <person name="Haque M.S."/>
            <person name="Islam M.S."/>
            <person name="Emdad E.M."/>
            <person name="Islam M.M."/>
            <person name="Ahmed B."/>
            <person name="Halim A."/>
            <person name="Hossen Q.M.M."/>
            <person name="Hossain M.Z."/>
            <person name="Ahmed R."/>
            <person name="Khan M.M."/>
            <person name="Islam R."/>
            <person name="Rashid M.M."/>
            <person name="Khan S.A."/>
            <person name="Rahman M.S."/>
            <person name="Alam M."/>
        </authorList>
    </citation>
    <scope>NUCLEOTIDE SEQUENCE [LARGE SCALE GENOMIC DNA]</scope>
    <source>
        <strain evidence="2">cv. CVL-1</strain>
        <tissue evidence="1">Whole seedling</tissue>
    </source>
</reference>
<dbReference type="AlphaFoldDB" id="A0A1R3K753"/>
<dbReference type="EMBL" id="AWWV01006155">
    <property type="protein sequence ID" value="OMP02876.1"/>
    <property type="molecule type" value="Genomic_DNA"/>
</dbReference>
<organism evidence="1 2">
    <name type="scientific">Corchorus capsularis</name>
    <name type="common">Jute</name>
    <dbReference type="NCBI Taxonomy" id="210143"/>
    <lineage>
        <taxon>Eukaryota</taxon>
        <taxon>Viridiplantae</taxon>
        <taxon>Streptophyta</taxon>
        <taxon>Embryophyta</taxon>
        <taxon>Tracheophyta</taxon>
        <taxon>Spermatophyta</taxon>
        <taxon>Magnoliopsida</taxon>
        <taxon>eudicotyledons</taxon>
        <taxon>Gunneridae</taxon>
        <taxon>Pentapetalae</taxon>
        <taxon>rosids</taxon>
        <taxon>malvids</taxon>
        <taxon>Malvales</taxon>
        <taxon>Malvaceae</taxon>
        <taxon>Grewioideae</taxon>
        <taxon>Apeibeae</taxon>
        <taxon>Corchorus</taxon>
    </lineage>
</organism>
<keyword evidence="2" id="KW-1185">Reference proteome</keyword>
<evidence type="ECO:0000313" key="2">
    <source>
        <dbReference type="Proteomes" id="UP000188268"/>
    </source>
</evidence>
<proteinExistence type="predicted"/>
<evidence type="ECO:0000313" key="1">
    <source>
        <dbReference type="EMBL" id="OMP02876.1"/>
    </source>
</evidence>
<name>A0A1R3K753_COCAP</name>
<feature type="non-terminal residue" evidence="1">
    <location>
        <position position="1"/>
    </location>
</feature>
<accession>A0A1R3K753</accession>